<dbReference type="Proteomes" id="UP000708208">
    <property type="component" value="Unassembled WGS sequence"/>
</dbReference>
<evidence type="ECO:0000313" key="2">
    <source>
        <dbReference type="Proteomes" id="UP000708208"/>
    </source>
</evidence>
<protein>
    <submittedName>
        <fullName evidence="1">Uncharacterized protein</fullName>
    </submittedName>
</protein>
<sequence length="72" mass="8855">MTRRTQFFFYNVSQVMQDQLCEDEIKVRERIEFSKAELKFHAFIDYREYVEEYFDKKRPVTHLGTAGFQLCF</sequence>
<accession>A0A8J2P1C0</accession>
<dbReference type="AlphaFoldDB" id="A0A8J2P1C0"/>
<dbReference type="EMBL" id="CAJVCH010147759">
    <property type="protein sequence ID" value="CAG7727369.1"/>
    <property type="molecule type" value="Genomic_DNA"/>
</dbReference>
<proteinExistence type="predicted"/>
<gene>
    <name evidence="1" type="ORF">AFUS01_LOCUS16215</name>
</gene>
<reference evidence="1" key="1">
    <citation type="submission" date="2021-06" db="EMBL/GenBank/DDBJ databases">
        <authorList>
            <person name="Hodson N. C."/>
            <person name="Mongue J. A."/>
            <person name="Jaron S. K."/>
        </authorList>
    </citation>
    <scope>NUCLEOTIDE SEQUENCE</scope>
</reference>
<organism evidence="1 2">
    <name type="scientific">Allacma fusca</name>
    <dbReference type="NCBI Taxonomy" id="39272"/>
    <lineage>
        <taxon>Eukaryota</taxon>
        <taxon>Metazoa</taxon>
        <taxon>Ecdysozoa</taxon>
        <taxon>Arthropoda</taxon>
        <taxon>Hexapoda</taxon>
        <taxon>Collembola</taxon>
        <taxon>Symphypleona</taxon>
        <taxon>Sminthuridae</taxon>
        <taxon>Allacma</taxon>
    </lineage>
</organism>
<keyword evidence="2" id="KW-1185">Reference proteome</keyword>
<evidence type="ECO:0000313" key="1">
    <source>
        <dbReference type="EMBL" id="CAG7727369.1"/>
    </source>
</evidence>
<name>A0A8J2P1C0_9HEXA</name>
<comment type="caution">
    <text evidence="1">The sequence shown here is derived from an EMBL/GenBank/DDBJ whole genome shotgun (WGS) entry which is preliminary data.</text>
</comment>